<feature type="domain" description="ChsH2 C-terminal OB-fold" evidence="1">
    <location>
        <begin position="63"/>
        <end position="129"/>
    </location>
</feature>
<keyword evidence="3" id="KW-1185">Reference proteome</keyword>
<name>A0A6L3W9R6_9ACTN</name>
<protein>
    <submittedName>
        <fullName evidence="2">DNA-binding protein</fullName>
    </submittedName>
</protein>
<dbReference type="InterPro" id="IPR052513">
    <property type="entry name" value="Thioester_dehydratase-like"/>
</dbReference>
<proteinExistence type="predicted"/>
<dbReference type="GO" id="GO:0003677">
    <property type="term" value="F:DNA binding"/>
    <property type="evidence" value="ECO:0007669"/>
    <property type="project" value="UniProtKB-KW"/>
</dbReference>
<dbReference type="EMBL" id="WBMR01000004">
    <property type="protein sequence ID" value="KAB2388719.1"/>
    <property type="molecule type" value="Genomic_DNA"/>
</dbReference>
<dbReference type="RefSeq" id="WP_151538313.1">
    <property type="nucleotide sequence ID" value="NZ_WBMR01000004.1"/>
</dbReference>
<sequence length="147" mass="15460">MTGTPVSRSRQPLPEPVATPQTAPYWEMAAAGVLALRRCSSCSAAFHGAVDCCPECGSGATGWFAASGRARLYSYVIVHRGEGGFTERTPYAVAVVELEEGPRMLTGISGIEPTPESLVLDMPLQVAFEKRGGYALPVFAPAEGVQG</sequence>
<dbReference type="PANTHER" id="PTHR34075:SF5">
    <property type="entry name" value="BLR3430 PROTEIN"/>
    <property type="match status" value="1"/>
</dbReference>
<accession>A0A6L3W9R6</accession>
<keyword evidence="2" id="KW-0238">DNA-binding</keyword>
<dbReference type="SUPFAM" id="SSF50249">
    <property type="entry name" value="Nucleic acid-binding proteins"/>
    <property type="match status" value="1"/>
</dbReference>
<dbReference type="PANTHER" id="PTHR34075">
    <property type="entry name" value="BLR3430 PROTEIN"/>
    <property type="match status" value="1"/>
</dbReference>
<organism evidence="2 3">
    <name type="scientific">Actinomadura montaniterrae</name>
    <dbReference type="NCBI Taxonomy" id="1803903"/>
    <lineage>
        <taxon>Bacteria</taxon>
        <taxon>Bacillati</taxon>
        <taxon>Actinomycetota</taxon>
        <taxon>Actinomycetes</taxon>
        <taxon>Streptosporangiales</taxon>
        <taxon>Thermomonosporaceae</taxon>
        <taxon>Actinomadura</taxon>
    </lineage>
</organism>
<evidence type="ECO:0000259" key="1">
    <source>
        <dbReference type="Pfam" id="PF01796"/>
    </source>
</evidence>
<dbReference type="OrthoDB" id="7470921at2"/>
<evidence type="ECO:0000313" key="2">
    <source>
        <dbReference type="EMBL" id="KAB2388719.1"/>
    </source>
</evidence>
<gene>
    <name evidence="2" type="ORF">F9B16_03370</name>
</gene>
<evidence type="ECO:0000313" key="3">
    <source>
        <dbReference type="Proteomes" id="UP000483004"/>
    </source>
</evidence>
<dbReference type="Proteomes" id="UP000483004">
    <property type="component" value="Unassembled WGS sequence"/>
</dbReference>
<comment type="caution">
    <text evidence="2">The sequence shown here is derived from an EMBL/GenBank/DDBJ whole genome shotgun (WGS) entry which is preliminary data.</text>
</comment>
<reference evidence="2 3" key="1">
    <citation type="submission" date="2019-09" db="EMBL/GenBank/DDBJ databases">
        <title>Actinomadura physcomitrii sp. nov., a novel actinomycete isolated from moss [Physcomitrium sphaericum (Ludw) Fuernr].</title>
        <authorList>
            <person name="Liu C."/>
            <person name="Zhuang X."/>
        </authorList>
    </citation>
    <scope>NUCLEOTIDE SEQUENCE [LARGE SCALE GENOMIC DNA]</scope>
    <source>
        <strain evidence="2 3">CYP1-1B</strain>
    </source>
</reference>
<dbReference type="InterPro" id="IPR002878">
    <property type="entry name" value="ChsH2_C"/>
</dbReference>
<dbReference type="InterPro" id="IPR012340">
    <property type="entry name" value="NA-bd_OB-fold"/>
</dbReference>
<dbReference type="Pfam" id="PF01796">
    <property type="entry name" value="OB_ChsH2_C"/>
    <property type="match status" value="1"/>
</dbReference>
<dbReference type="AlphaFoldDB" id="A0A6L3W9R6"/>